<dbReference type="Gene3D" id="3.40.50.1820">
    <property type="entry name" value="alpha/beta hydrolase"/>
    <property type="match status" value="1"/>
</dbReference>
<dbReference type="Proteomes" id="UP000442619">
    <property type="component" value="Unassembled WGS sequence"/>
</dbReference>
<dbReference type="PANTHER" id="PTHR22946">
    <property type="entry name" value="DIENELACTONE HYDROLASE DOMAIN-CONTAINING PROTEIN-RELATED"/>
    <property type="match status" value="1"/>
</dbReference>
<dbReference type="SUPFAM" id="SSF53474">
    <property type="entry name" value="alpha/beta-Hydrolases"/>
    <property type="match status" value="1"/>
</dbReference>
<dbReference type="Pfam" id="PF12146">
    <property type="entry name" value="Hydrolase_4"/>
    <property type="match status" value="1"/>
</dbReference>
<dbReference type="PANTHER" id="PTHR22946:SF9">
    <property type="entry name" value="POLYKETIDE TRANSFERASE AF380"/>
    <property type="match status" value="1"/>
</dbReference>
<proteinExistence type="predicted"/>
<evidence type="ECO:0000313" key="4">
    <source>
        <dbReference type="Proteomes" id="UP000442619"/>
    </source>
</evidence>
<dbReference type="GO" id="GO:0052689">
    <property type="term" value="F:carboxylic ester hydrolase activity"/>
    <property type="evidence" value="ECO:0007669"/>
    <property type="project" value="UniProtKB-ARBA"/>
</dbReference>
<keyword evidence="4" id="KW-1185">Reference proteome</keyword>
<sequence>MMKKFFLLLLVALVILAGFYGYDYYHQPKKEQLPVIVKHPAQRTQDEIKDIYVNIKNEHIYGQAYIPASPQGSLPLLILCHGFGGHYTDLIPIAKKCMANGIAAFCFDFRGGAPTNKSDGRMVDMSIKTEEEDLEAVIDNMRHQDFVNNDRIYLGGHSQGGLVASLVGAKRDDIQGLFLAAPAFNIPRLFRFVPLPEKGKTYRFLGTDVGRKYVEDARDIKIYGDVKSFDKTVLIFHGGSDTLVPIQYSAQAVEEYQHAKLISYEDADHLFNEYYLNDMADQIIATIKK</sequence>
<feature type="domain" description="Serine aminopeptidase S33" evidence="2">
    <location>
        <begin position="76"/>
        <end position="193"/>
    </location>
</feature>
<dbReference type="RefSeq" id="WP_154514041.1">
    <property type="nucleotide sequence ID" value="NZ_VUNM01000001.1"/>
</dbReference>
<protein>
    <submittedName>
        <fullName evidence="3">Lysophospholipase</fullName>
    </submittedName>
</protein>
<evidence type="ECO:0000259" key="2">
    <source>
        <dbReference type="Pfam" id="PF12146"/>
    </source>
</evidence>
<keyword evidence="1" id="KW-0378">Hydrolase</keyword>
<name>A0A844FRR4_9FIRM</name>
<evidence type="ECO:0000256" key="1">
    <source>
        <dbReference type="ARBA" id="ARBA00022801"/>
    </source>
</evidence>
<comment type="caution">
    <text evidence="3">The sequence shown here is derived from an EMBL/GenBank/DDBJ whole genome shotgun (WGS) entry which is preliminary data.</text>
</comment>
<organism evidence="3 4">
    <name type="scientific">Sharpea porci</name>
    <dbReference type="NCBI Taxonomy" id="2652286"/>
    <lineage>
        <taxon>Bacteria</taxon>
        <taxon>Bacillati</taxon>
        <taxon>Bacillota</taxon>
        <taxon>Erysipelotrichia</taxon>
        <taxon>Erysipelotrichales</taxon>
        <taxon>Coprobacillaceae</taxon>
        <taxon>Sharpea</taxon>
    </lineage>
</organism>
<evidence type="ECO:0000313" key="3">
    <source>
        <dbReference type="EMBL" id="MST88099.1"/>
    </source>
</evidence>
<dbReference type="AlphaFoldDB" id="A0A844FRR4"/>
<reference evidence="3 4" key="1">
    <citation type="submission" date="2019-08" db="EMBL/GenBank/DDBJ databases">
        <title>In-depth cultivation of the pig gut microbiome towards novel bacterial diversity and tailored functional studies.</title>
        <authorList>
            <person name="Wylensek D."/>
            <person name="Hitch T.C.A."/>
            <person name="Clavel T."/>
        </authorList>
    </citation>
    <scope>NUCLEOTIDE SEQUENCE [LARGE SCALE GENOMIC DNA]</scope>
    <source>
        <strain evidence="3 4">CA-Schmier-601-WT-3</strain>
    </source>
</reference>
<gene>
    <name evidence="3" type="ORF">FYJ79_00545</name>
</gene>
<dbReference type="InterPro" id="IPR022742">
    <property type="entry name" value="Hydrolase_4"/>
</dbReference>
<dbReference type="EMBL" id="VUNM01000001">
    <property type="protein sequence ID" value="MST88099.1"/>
    <property type="molecule type" value="Genomic_DNA"/>
</dbReference>
<dbReference type="InterPro" id="IPR050261">
    <property type="entry name" value="FrsA_esterase"/>
</dbReference>
<accession>A0A844FRR4</accession>
<dbReference type="InterPro" id="IPR029058">
    <property type="entry name" value="AB_hydrolase_fold"/>
</dbReference>